<comment type="caution">
    <text evidence="2">The sequence shown here is derived from an EMBL/GenBank/DDBJ whole genome shotgun (WGS) entry which is preliminary data.</text>
</comment>
<feature type="domain" description="SOCS box" evidence="1">
    <location>
        <begin position="31"/>
        <end position="72"/>
    </location>
</feature>
<dbReference type="AlphaFoldDB" id="A0A4Y2GWA9"/>
<dbReference type="InterPro" id="IPR001496">
    <property type="entry name" value="SOCS_box"/>
</dbReference>
<dbReference type="Pfam" id="PF07525">
    <property type="entry name" value="SOCS_box"/>
    <property type="match status" value="1"/>
</dbReference>
<dbReference type="SUPFAM" id="SSF158235">
    <property type="entry name" value="SOCS box-like"/>
    <property type="match status" value="1"/>
</dbReference>
<reference evidence="2 3" key="1">
    <citation type="journal article" date="2019" name="Sci. Rep.">
        <title>Orb-weaving spider Araneus ventricosus genome elucidates the spidroin gene catalogue.</title>
        <authorList>
            <person name="Kono N."/>
            <person name="Nakamura H."/>
            <person name="Ohtoshi R."/>
            <person name="Moran D.A.P."/>
            <person name="Shinohara A."/>
            <person name="Yoshida Y."/>
            <person name="Fujiwara M."/>
            <person name="Mori M."/>
            <person name="Tomita M."/>
            <person name="Arakawa K."/>
        </authorList>
    </citation>
    <scope>NUCLEOTIDE SEQUENCE [LARGE SCALE GENOMIC DNA]</scope>
</reference>
<evidence type="ECO:0000313" key="3">
    <source>
        <dbReference type="Proteomes" id="UP000499080"/>
    </source>
</evidence>
<protein>
    <recommendedName>
        <fullName evidence="1">SOCS box domain-containing protein</fullName>
    </recommendedName>
</protein>
<dbReference type="InterPro" id="IPR036036">
    <property type="entry name" value="SOCS_box-like_dom_sf"/>
</dbReference>
<keyword evidence="3" id="KW-1185">Reference proteome</keyword>
<evidence type="ECO:0000259" key="1">
    <source>
        <dbReference type="Pfam" id="PF07525"/>
    </source>
</evidence>
<dbReference type="Proteomes" id="UP000499080">
    <property type="component" value="Unassembled WGS sequence"/>
</dbReference>
<evidence type="ECO:0000313" key="2">
    <source>
        <dbReference type="EMBL" id="GBM57105.1"/>
    </source>
</evidence>
<dbReference type="GO" id="GO:0035556">
    <property type="term" value="P:intracellular signal transduction"/>
    <property type="evidence" value="ECO:0007669"/>
    <property type="project" value="InterPro"/>
</dbReference>
<dbReference type="OrthoDB" id="6432997at2759"/>
<dbReference type="EMBL" id="BGPR01001577">
    <property type="protein sequence ID" value="GBM57105.1"/>
    <property type="molecule type" value="Genomic_DNA"/>
</dbReference>
<organism evidence="2 3">
    <name type="scientific">Araneus ventricosus</name>
    <name type="common">Orbweaver spider</name>
    <name type="synonym">Epeira ventricosa</name>
    <dbReference type="NCBI Taxonomy" id="182803"/>
    <lineage>
        <taxon>Eukaryota</taxon>
        <taxon>Metazoa</taxon>
        <taxon>Ecdysozoa</taxon>
        <taxon>Arthropoda</taxon>
        <taxon>Chelicerata</taxon>
        <taxon>Arachnida</taxon>
        <taxon>Araneae</taxon>
        <taxon>Araneomorphae</taxon>
        <taxon>Entelegynae</taxon>
        <taxon>Araneoidea</taxon>
        <taxon>Araneidae</taxon>
        <taxon>Araneus</taxon>
    </lineage>
</organism>
<proteinExistence type="predicted"/>
<sequence>MLICKGLSSETIRDVYHFYSAAVGVYQAHVEPRSLKHLSRPTVRRMMLESVCRIPDGVKLTGVPKELQSFLNLEA</sequence>
<accession>A0A4Y2GWA9</accession>
<name>A0A4Y2GWA9_ARAVE</name>
<gene>
    <name evidence="2" type="ORF">AVEN_125960_1</name>
</gene>